<evidence type="ECO:0000256" key="2">
    <source>
        <dbReference type="ARBA" id="ARBA00022723"/>
    </source>
</evidence>
<evidence type="ECO:0000256" key="4">
    <source>
        <dbReference type="ARBA" id="ARBA00022837"/>
    </source>
</evidence>
<evidence type="ECO:0000313" key="6">
    <source>
        <dbReference type="EMBL" id="HJF13354.1"/>
    </source>
</evidence>
<dbReference type="PANTHER" id="PTHR42693:SF33">
    <property type="entry name" value="ARYLSULFATASE"/>
    <property type="match status" value="1"/>
</dbReference>
<dbReference type="InterPro" id="IPR017850">
    <property type="entry name" value="Alkaline_phosphatase_core_sf"/>
</dbReference>
<dbReference type="Proteomes" id="UP000703315">
    <property type="component" value="Unassembled WGS sequence"/>
</dbReference>
<dbReference type="CDD" id="cd16025">
    <property type="entry name" value="PAS_like"/>
    <property type="match status" value="1"/>
</dbReference>
<feature type="domain" description="Sulfatase N-terminal" evidence="5">
    <location>
        <begin position="50"/>
        <end position="473"/>
    </location>
</feature>
<dbReference type="RefSeq" id="WP_303901469.1">
    <property type="nucleotide sequence ID" value="NZ_DYXC01000013.1"/>
</dbReference>
<keyword evidence="4" id="KW-0106">Calcium</keyword>
<keyword evidence="3" id="KW-0378">Hydrolase</keyword>
<name>A0A921FJI1_9MICC</name>
<accession>A0A921FJI1</accession>
<dbReference type="InterPro" id="IPR000917">
    <property type="entry name" value="Sulfatase_N"/>
</dbReference>
<dbReference type="PROSITE" id="PS00149">
    <property type="entry name" value="SULFATASE_2"/>
    <property type="match status" value="1"/>
</dbReference>
<proteinExistence type="inferred from homology"/>
<dbReference type="EMBL" id="DYXC01000013">
    <property type="protein sequence ID" value="HJF13354.1"/>
    <property type="molecule type" value="Genomic_DNA"/>
</dbReference>
<comment type="similarity">
    <text evidence="1">Belongs to the sulfatase family.</text>
</comment>
<dbReference type="InterPro" id="IPR050738">
    <property type="entry name" value="Sulfatase"/>
</dbReference>
<sequence>MSRGTHQPEFRGVDGAKPRGYEGFGGVVAPRVSQSQPWWPQPVRAPNGAPNVIVVLVDDLGYSDVAPFGSEIPTPAVSELADTGYRFTNFRVTPLCAPSRAALLTGANPHRAGFGFVPHIDPGFPAWRMSIPEQLPTLAETFRENGYATFMVGKWHLTPEAKLHDGAEKSTWPLQRGFDRYFGSMEGMTTLFHPHRVVRDNSPVTEEFADDDYLTDRLTDEAINMIDTMRAGDGTKPFFLYFAHHAVHGPVQAKPADIRQFRGAYEAGWDQMRRDRFERQRNLGIVEPETELADRDVAGFDDTKAWEDLSDEQRERFARHMEVYAAAVASVDDSLARLIAHLKEIGEYDNTIIVFTSDNGGTDEGGEEGTRSYFSQFIHQVGLPEDWVTDVPRPIDELGGPRVYGHYPRGWAHVSNTPFRSYKGNVYEGGVRSPLILSWPNGLTRHGADDNGVRSDFAFITDLAPTLIELAGIERPTQLNGAATLEADGHSLVGQLDGRRSNTDRRQYLSLLGQRAYYHQQWKLVALRPAPGAPPGPPAWQLFNLIDDPTEQCDVSEFHPEVVAELAEEWRQAAWHNTVFPLPDGPELFDTVPSTVLELEQPLTLRPGTPTLERYRSSRLIFLRSFEIHISAPQRFGEGMLVSHGDQGGGYALWIENGQLGMSYNAYGNMHRQSVTLSETATSIEARFTALPHFAWRIEITVEDKKVMQFYKVPMLLGMAPYTGISVGFDGGSPVDWELHERRGQFVYGDAPLTVRYVPGQKAEYNTEVVRAIDEVSARLLD</sequence>
<reference evidence="6" key="1">
    <citation type="journal article" date="2021" name="PeerJ">
        <title>Extensive microbial diversity within the chicken gut microbiome revealed by metagenomics and culture.</title>
        <authorList>
            <person name="Gilroy R."/>
            <person name="Ravi A."/>
            <person name="Getino M."/>
            <person name="Pursley I."/>
            <person name="Horton D.L."/>
            <person name="Alikhan N.F."/>
            <person name="Baker D."/>
            <person name="Gharbi K."/>
            <person name="Hall N."/>
            <person name="Watson M."/>
            <person name="Adriaenssens E.M."/>
            <person name="Foster-Nyarko E."/>
            <person name="Jarju S."/>
            <person name="Secka A."/>
            <person name="Antonio M."/>
            <person name="Oren A."/>
            <person name="Chaudhuri R.R."/>
            <person name="La Ragione R."/>
            <person name="Hildebrand F."/>
            <person name="Pallen M.J."/>
        </authorList>
    </citation>
    <scope>NUCLEOTIDE SEQUENCE</scope>
    <source>
        <strain evidence="6">ChiHjej13B12-14962</strain>
    </source>
</reference>
<evidence type="ECO:0000313" key="7">
    <source>
        <dbReference type="Proteomes" id="UP000703315"/>
    </source>
</evidence>
<dbReference type="InterPro" id="IPR024607">
    <property type="entry name" value="Sulfatase_CS"/>
</dbReference>
<comment type="caution">
    <text evidence="6">The sequence shown here is derived from an EMBL/GenBank/DDBJ whole genome shotgun (WGS) entry which is preliminary data.</text>
</comment>
<dbReference type="PROSITE" id="PS00523">
    <property type="entry name" value="SULFATASE_1"/>
    <property type="match status" value="1"/>
</dbReference>
<dbReference type="Gene3D" id="3.40.720.10">
    <property type="entry name" value="Alkaline Phosphatase, subunit A"/>
    <property type="match status" value="1"/>
</dbReference>
<dbReference type="AlphaFoldDB" id="A0A921FJI1"/>
<dbReference type="Gene3D" id="3.30.1120.10">
    <property type="match status" value="1"/>
</dbReference>
<reference evidence="6" key="2">
    <citation type="submission" date="2021-09" db="EMBL/GenBank/DDBJ databases">
        <authorList>
            <person name="Gilroy R."/>
        </authorList>
    </citation>
    <scope>NUCLEOTIDE SEQUENCE</scope>
    <source>
        <strain evidence="6">ChiHjej13B12-14962</strain>
    </source>
</reference>
<evidence type="ECO:0000256" key="3">
    <source>
        <dbReference type="ARBA" id="ARBA00022801"/>
    </source>
</evidence>
<dbReference type="PANTHER" id="PTHR42693">
    <property type="entry name" value="ARYLSULFATASE FAMILY MEMBER"/>
    <property type="match status" value="1"/>
</dbReference>
<organism evidence="6 7">
    <name type="scientific">Enteractinococcus helveticum</name>
    <dbReference type="NCBI Taxonomy" id="1837282"/>
    <lineage>
        <taxon>Bacteria</taxon>
        <taxon>Bacillati</taxon>
        <taxon>Actinomycetota</taxon>
        <taxon>Actinomycetes</taxon>
        <taxon>Micrococcales</taxon>
        <taxon>Micrococcaceae</taxon>
    </lineage>
</organism>
<dbReference type="SUPFAM" id="SSF53649">
    <property type="entry name" value="Alkaline phosphatase-like"/>
    <property type="match status" value="1"/>
</dbReference>
<keyword evidence="2" id="KW-0479">Metal-binding</keyword>
<gene>
    <name evidence="6" type="ORF">K8V32_00930</name>
</gene>
<evidence type="ECO:0000259" key="5">
    <source>
        <dbReference type="Pfam" id="PF00884"/>
    </source>
</evidence>
<protein>
    <submittedName>
        <fullName evidence="6">Arylsulfatase</fullName>
    </submittedName>
</protein>
<evidence type="ECO:0000256" key="1">
    <source>
        <dbReference type="ARBA" id="ARBA00008779"/>
    </source>
</evidence>
<dbReference type="Pfam" id="PF00884">
    <property type="entry name" value="Sulfatase"/>
    <property type="match status" value="1"/>
</dbReference>
<dbReference type="GO" id="GO:0046872">
    <property type="term" value="F:metal ion binding"/>
    <property type="evidence" value="ECO:0007669"/>
    <property type="project" value="UniProtKB-KW"/>
</dbReference>
<dbReference type="GO" id="GO:0004065">
    <property type="term" value="F:arylsulfatase activity"/>
    <property type="evidence" value="ECO:0007669"/>
    <property type="project" value="TreeGrafter"/>
</dbReference>